<sequence length="781" mass="86148">MNDVIGHLFHGNEGLYLFITGISATSGLGVALAFASRLRQPSLWIESGTFWQTASAVVFSVAFTTACADVAPFWQSETPPGMLLCLALASAFLCAGFFEALSVCRRPSPYFRNILFGSILLWVVLFLGRSLLWNGLTEPSRFLGPFSIALLPVCFLDCLLLARFFQRPSRSTTLLCLAGLTCLLWCVLLQGAAFPLPLFGRTRHMMFPWGALWLVAPLLLNLALLVYGTSFLLIDRNISRLAQVETLRLQHLTSMTTEALLVIQDGRIVETNGMFCRELNLPISRLIGQPLQTTFPAVSVSMLTSRMQDTRAMTGPFEVDAVSAAGTVLPFEAVLSRTDYKGRTAHLLAMRSLARLRQQEAHIRHMAHHDSLTGLPNRTLLHQRMEKALLHARQTSTRFAILYLDLDRFKQINDALGHAAGDLLLQRISERIQACAGSQTTLSRIGGDEFVLLMDPPVDRETVAKTARKILTALSTPYDIEGRLAETGVSIGIALFPEDGLTEKALLANADAALLQAKTHGRNRWLFFTSAMHEKLEENQHTAKSLTEAIENGTLSLSYEPVLDCLTGKLWGYDTLVEWEHTPGSLLKRDRLQAFAETAGLSRLLGLSILENACRMAVSWPAPLKINVSLNASLFRQDSFPEAVAAILKKTGLPPSRLELGMSDHIFQAPRKKVIPLLHRLKLLGLHLALNDFGVGHLCLDCVQAHDFDRARVPVSLLTRLDDPTSRQIMKGIINLGHGLRLSVTATGVHSRARLDLLTRLGCDQVQGLLPAEQTPLPEKT</sequence>
<dbReference type="InterPro" id="IPR001633">
    <property type="entry name" value="EAL_dom"/>
</dbReference>
<dbReference type="Proteomes" id="UP000004949">
    <property type="component" value="Unassembled WGS sequence"/>
</dbReference>
<dbReference type="PROSITE" id="PS50887">
    <property type="entry name" value="GGDEF"/>
    <property type="match status" value="1"/>
</dbReference>
<proteinExistence type="predicted"/>
<dbReference type="OrthoDB" id="9793210at2"/>
<dbReference type="AlphaFoldDB" id="G6XKP3"/>
<feature type="domain" description="GGDEF" evidence="3">
    <location>
        <begin position="397"/>
        <end position="530"/>
    </location>
</feature>
<dbReference type="FunFam" id="3.30.70.270:FF:000001">
    <property type="entry name" value="Diguanylate cyclase domain protein"/>
    <property type="match status" value="1"/>
</dbReference>
<gene>
    <name evidence="4" type="ORF">GMO_20590</name>
</gene>
<dbReference type="InterPro" id="IPR029787">
    <property type="entry name" value="Nucleotide_cyclase"/>
</dbReference>
<comment type="caution">
    <text evidence="4">The sequence shown here is derived from an EMBL/GenBank/DDBJ whole genome shotgun (WGS) entry which is preliminary data.</text>
</comment>
<evidence type="ECO:0000256" key="1">
    <source>
        <dbReference type="SAM" id="Phobius"/>
    </source>
</evidence>
<keyword evidence="5" id="KW-1185">Reference proteome</keyword>
<evidence type="ECO:0000313" key="4">
    <source>
        <dbReference type="EMBL" id="EHH67606.1"/>
    </source>
</evidence>
<dbReference type="SUPFAM" id="SSF55073">
    <property type="entry name" value="Nucleotide cyclase"/>
    <property type="match status" value="1"/>
</dbReference>
<feature type="transmembrane region" description="Helical" evidence="1">
    <location>
        <begin position="114"/>
        <end position="136"/>
    </location>
</feature>
<dbReference type="PATRIC" id="fig|1088869.3.peg.2053"/>
<dbReference type="InterPro" id="IPR000160">
    <property type="entry name" value="GGDEF_dom"/>
</dbReference>
<dbReference type="PANTHER" id="PTHR44757">
    <property type="entry name" value="DIGUANYLATE CYCLASE DGCP"/>
    <property type="match status" value="1"/>
</dbReference>
<dbReference type="CDD" id="cd01948">
    <property type="entry name" value="EAL"/>
    <property type="match status" value="1"/>
</dbReference>
<feature type="transmembrane region" description="Helical" evidence="1">
    <location>
        <begin position="142"/>
        <end position="162"/>
    </location>
</feature>
<dbReference type="InterPro" id="IPR052155">
    <property type="entry name" value="Biofilm_reg_signaling"/>
</dbReference>
<dbReference type="SMART" id="SM00267">
    <property type="entry name" value="GGDEF"/>
    <property type="match status" value="1"/>
</dbReference>
<dbReference type="eggNOG" id="COG5001">
    <property type="taxonomic scope" value="Bacteria"/>
</dbReference>
<keyword evidence="1" id="KW-0812">Transmembrane</keyword>
<evidence type="ECO:0000313" key="5">
    <source>
        <dbReference type="Proteomes" id="UP000004949"/>
    </source>
</evidence>
<evidence type="ECO:0008006" key="6">
    <source>
        <dbReference type="Google" id="ProtNLM"/>
    </source>
</evidence>
<dbReference type="NCBIfam" id="TIGR00254">
    <property type="entry name" value="GGDEF"/>
    <property type="match status" value="1"/>
</dbReference>
<dbReference type="RefSeq" id="WP_008852206.1">
    <property type="nucleotide sequence ID" value="NZ_AGQV01000007.1"/>
</dbReference>
<dbReference type="InterPro" id="IPR035965">
    <property type="entry name" value="PAS-like_dom_sf"/>
</dbReference>
<protein>
    <recommendedName>
        <fullName evidence="6">Sensory box/GGDEF family protein</fullName>
    </recommendedName>
</protein>
<dbReference type="Gene3D" id="3.30.450.20">
    <property type="entry name" value="PAS domain"/>
    <property type="match status" value="1"/>
</dbReference>
<feature type="transmembrane region" description="Helical" evidence="1">
    <location>
        <begin position="174"/>
        <end position="199"/>
    </location>
</feature>
<dbReference type="SUPFAM" id="SSF55785">
    <property type="entry name" value="PYP-like sensor domain (PAS domain)"/>
    <property type="match status" value="1"/>
</dbReference>
<dbReference type="Gene3D" id="3.30.70.270">
    <property type="match status" value="1"/>
</dbReference>
<keyword evidence="1" id="KW-0472">Membrane</keyword>
<dbReference type="PANTHER" id="PTHR44757:SF2">
    <property type="entry name" value="BIOFILM ARCHITECTURE MAINTENANCE PROTEIN MBAA"/>
    <property type="match status" value="1"/>
</dbReference>
<dbReference type="Pfam" id="PF00563">
    <property type="entry name" value="EAL"/>
    <property type="match status" value="1"/>
</dbReference>
<dbReference type="SUPFAM" id="SSF141868">
    <property type="entry name" value="EAL domain-like"/>
    <property type="match status" value="1"/>
</dbReference>
<dbReference type="STRING" id="1088869.GMO_20590"/>
<dbReference type="Pfam" id="PF00990">
    <property type="entry name" value="GGDEF"/>
    <property type="match status" value="1"/>
</dbReference>
<evidence type="ECO:0000259" key="2">
    <source>
        <dbReference type="PROSITE" id="PS50883"/>
    </source>
</evidence>
<dbReference type="SMART" id="SM00052">
    <property type="entry name" value="EAL"/>
    <property type="match status" value="1"/>
</dbReference>
<feature type="transmembrane region" description="Helical" evidence="1">
    <location>
        <begin position="211"/>
        <end position="234"/>
    </location>
</feature>
<reference evidence="4 5" key="1">
    <citation type="submission" date="2011-10" db="EMBL/GenBank/DDBJ databases">
        <title>Genome sequence of Gluconobacter morbifer G707, isolated from Drosophila gut.</title>
        <authorList>
            <person name="Lee W.-J."/>
            <person name="Kim E.-K."/>
        </authorList>
    </citation>
    <scope>NUCLEOTIDE SEQUENCE [LARGE SCALE GENOMIC DNA]</scope>
    <source>
        <strain evidence="4 5">G707</strain>
    </source>
</reference>
<dbReference type="CDD" id="cd01949">
    <property type="entry name" value="GGDEF"/>
    <property type="match status" value="1"/>
</dbReference>
<keyword evidence="1" id="KW-1133">Transmembrane helix</keyword>
<dbReference type="GO" id="GO:0003824">
    <property type="term" value="F:catalytic activity"/>
    <property type="evidence" value="ECO:0007669"/>
    <property type="project" value="UniProtKB-ARBA"/>
</dbReference>
<organism evidence="4 5">
    <name type="scientific">Gluconobacter morbifer G707</name>
    <dbReference type="NCBI Taxonomy" id="1088869"/>
    <lineage>
        <taxon>Bacteria</taxon>
        <taxon>Pseudomonadati</taxon>
        <taxon>Pseudomonadota</taxon>
        <taxon>Alphaproteobacteria</taxon>
        <taxon>Acetobacterales</taxon>
        <taxon>Acetobacteraceae</taxon>
        <taxon>Gluconobacter</taxon>
    </lineage>
</organism>
<name>G6XKP3_9PROT</name>
<accession>G6XKP3</accession>
<dbReference type="InterPro" id="IPR043128">
    <property type="entry name" value="Rev_trsase/Diguanyl_cyclase"/>
</dbReference>
<dbReference type="InterPro" id="IPR035919">
    <property type="entry name" value="EAL_sf"/>
</dbReference>
<dbReference type="EMBL" id="AGQV01000007">
    <property type="protein sequence ID" value="EHH67606.1"/>
    <property type="molecule type" value="Genomic_DNA"/>
</dbReference>
<feature type="transmembrane region" description="Helical" evidence="1">
    <location>
        <begin position="15"/>
        <end position="35"/>
    </location>
</feature>
<feature type="domain" description="EAL" evidence="2">
    <location>
        <begin position="539"/>
        <end position="781"/>
    </location>
</feature>
<evidence type="ECO:0000259" key="3">
    <source>
        <dbReference type="PROSITE" id="PS50887"/>
    </source>
</evidence>
<dbReference type="PROSITE" id="PS50883">
    <property type="entry name" value="EAL"/>
    <property type="match status" value="1"/>
</dbReference>
<dbReference type="Gene3D" id="3.20.20.450">
    <property type="entry name" value="EAL domain"/>
    <property type="match status" value="1"/>
</dbReference>
<feature type="transmembrane region" description="Helical" evidence="1">
    <location>
        <begin position="81"/>
        <end position="102"/>
    </location>
</feature>